<reference evidence="2 3" key="1">
    <citation type="submission" date="2020-08" db="EMBL/GenBank/DDBJ databases">
        <title>Genomic Encyclopedia of Type Strains, Phase IV (KMG-IV): sequencing the most valuable type-strain genomes for metagenomic binning, comparative biology and taxonomic classification.</title>
        <authorList>
            <person name="Goeker M."/>
        </authorList>
    </citation>
    <scope>NUCLEOTIDE SEQUENCE [LARGE SCALE GENOMIC DNA]</scope>
    <source>
        <strain evidence="2 3">DSM 102189</strain>
    </source>
</reference>
<evidence type="ECO:0000313" key="2">
    <source>
        <dbReference type="EMBL" id="MBB6228797.1"/>
    </source>
</evidence>
<dbReference type="AlphaFoldDB" id="A0A841L847"/>
<dbReference type="Pfam" id="PF09557">
    <property type="entry name" value="DUF2382"/>
    <property type="match status" value="1"/>
</dbReference>
<accession>A0A841L847</accession>
<name>A0A841L847_9SPHN</name>
<organism evidence="2 3">
    <name type="scientific">Polymorphobacter multimanifer</name>
    <dbReference type="NCBI Taxonomy" id="1070431"/>
    <lineage>
        <taxon>Bacteria</taxon>
        <taxon>Pseudomonadati</taxon>
        <taxon>Pseudomonadota</taxon>
        <taxon>Alphaproteobacteria</taxon>
        <taxon>Sphingomonadales</taxon>
        <taxon>Sphingosinicellaceae</taxon>
        <taxon>Polymorphobacter</taxon>
    </lineage>
</organism>
<keyword evidence="3" id="KW-1185">Reference proteome</keyword>
<gene>
    <name evidence="2" type="ORF">FHS79_002988</name>
</gene>
<dbReference type="EMBL" id="JACIIV010000024">
    <property type="protein sequence ID" value="MBB6228797.1"/>
    <property type="molecule type" value="Genomic_DNA"/>
</dbReference>
<comment type="caution">
    <text evidence="2">The sequence shown here is derived from an EMBL/GenBank/DDBJ whole genome shotgun (WGS) entry which is preliminary data.</text>
</comment>
<evidence type="ECO:0000259" key="1">
    <source>
        <dbReference type="Pfam" id="PF09557"/>
    </source>
</evidence>
<feature type="domain" description="DUF2382" evidence="1">
    <location>
        <begin position="16"/>
        <end position="122"/>
    </location>
</feature>
<proteinExistence type="predicted"/>
<dbReference type="InterPro" id="IPR019060">
    <property type="entry name" value="DUF2382"/>
</dbReference>
<dbReference type="RefSeq" id="WP_184201778.1">
    <property type="nucleotide sequence ID" value="NZ_JACIIV010000024.1"/>
</dbReference>
<evidence type="ECO:0000313" key="3">
    <source>
        <dbReference type="Proteomes" id="UP000538147"/>
    </source>
</evidence>
<dbReference type="Proteomes" id="UP000538147">
    <property type="component" value="Unassembled WGS sequence"/>
</dbReference>
<protein>
    <submittedName>
        <fullName evidence="2">Uncharacterized protein (TIGR02271 family)</fullName>
    </submittedName>
</protein>
<sequence length="142" mass="16055">MAAPSNPAATDEVVIPIIEERLRVGRREVETGRVRVDIKNDHHDVLVDEALLRGSVTVERVAIDRHVDSVPDIQDDGTTIIIPVVEEVLVVEKRLILREEIHIHRSARVDQHQETVRLTHQRAIVTRVEPDTTPSPTPEKEV</sequence>